<dbReference type="InterPro" id="IPR006702">
    <property type="entry name" value="CASP_dom"/>
</dbReference>
<evidence type="ECO:0000256" key="2">
    <source>
        <dbReference type="ARBA" id="ARBA00007651"/>
    </source>
</evidence>
<reference evidence="11" key="2">
    <citation type="submission" date="2025-08" db="UniProtKB">
        <authorList>
            <consortium name="RefSeq"/>
        </authorList>
    </citation>
    <scope>IDENTIFICATION</scope>
    <source>
        <tissue evidence="11">Leaves</tissue>
    </source>
</reference>
<evidence type="ECO:0000256" key="6">
    <source>
        <dbReference type="ARBA" id="ARBA00022989"/>
    </source>
</evidence>
<dbReference type="Proteomes" id="UP001652660">
    <property type="component" value="Chromosome 9c"/>
</dbReference>
<evidence type="ECO:0000256" key="3">
    <source>
        <dbReference type="ARBA" id="ARBA00011489"/>
    </source>
</evidence>
<evidence type="ECO:0000256" key="7">
    <source>
        <dbReference type="ARBA" id="ARBA00023136"/>
    </source>
</evidence>
<name>A0A6P6U7V0_COFAR</name>
<comment type="caution">
    <text evidence="8">Lacks conserved residue(s) required for the propagation of feature annotation.</text>
</comment>
<organism evidence="10 11">
    <name type="scientific">Coffea arabica</name>
    <name type="common">Arabian coffee</name>
    <dbReference type="NCBI Taxonomy" id="13443"/>
    <lineage>
        <taxon>Eukaryota</taxon>
        <taxon>Viridiplantae</taxon>
        <taxon>Streptophyta</taxon>
        <taxon>Embryophyta</taxon>
        <taxon>Tracheophyta</taxon>
        <taxon>Spermatophyta</taxon>
        <taxon>Magnoliopsida</taxon>
        <taxon>eudicotyledons</taxon>
        <taxon>Gunneridae</taxon>
        <taxon>Pentapetalae</taxon>
        <taxon>asterids</taxon>
        <taxon>lamiids</taxon>
        <taxon>Gentianales</taxon>
        <taxon>Rubiaceae</taxon>
        <taxon>Ixoroideae</taxon>
        <taxon>Gardenieae complex</taxon>
        <taxon>Bertiereae - Coffeeae clade</taxon>
        <taxon>Coffeeae</taxon>
        <taxon>Coffea</taxon>
    </lineage>
</organism>
<keyword evidence="7 8" id="KW-0472">Membrane</keyword>
<comment type="subunit">
    <text evidence="3 8">Homodimer and heterodimers.</text>
</comment>
<dbReference type="OrthoDB" id="1906221at2759"/>
<evidence type="ECO:0000313" key="10">
    <source>
        <dbReference type="Proteomes" id="UP001652660"/>
    </source>
</evidence>
<dbReference type="InterPro" id="IPR006459">
    <property type="entry name" value="CASP/CASPL"/>
</dbReference>
<feature type="transmembrane region" description="Helical" evidence="8">
    <location>
        <begin position="12"/>
        <end position="29"/>
    </location>
</feature>
<gene>
    <name evidence="11" type="primary">LOC113708242</name>
</gene>
<proteinExistence type="inferred from homology"/>
<dbReference type="GO" id="GO:0005886">
    <property type="term" value="C:plasma membrane"/>
    <property type="evidence" value="ECO:0007669"/>
    <property type="project" value="UniProtKB-SubCell"/>
</dbReference>
<keyword evidence="10" id="KW-1185">Reference proteome</keyword>
<dbReference type="NCBIfam" id="TIGR01569">
    <property type="entry name" value="A_tha_TIGR01569"/>
    <property type="match status" value="1"/>
</dbReference>
<sequence>MTKTKSSIIARNLAFVSAIVAAIVMATGSEKIETDDYVFIAKFDNWNSFKYFFAANVFGGLYNLLVLLLPSGSLLWRPVLGLDMVVNVILSTSLSAAFRTVKAGNSHTNWSPVCIYVPNFCGKVFGALIMGSIGCTVNFLLLCYSLHVIVNPLLLLPE</sequence>
<evidence type="ECO:0000256" key="8">
    <source>
        <dbReference type="RuleBase" id="RU361233"/>
    </source>
</evidence>
<feature type="domain" description="Casparian strip membrane protein" evidence="9">
    <location>
        <begin position="4"/>
        <end position="135"/>
    </location>
</feature>
<dbReference type="Pfam" id="PF04535">
    <property type="entry name" value="CASP_dom"/>
    <property type="match status" value="1"/>
</dbReference>
<keyword evidence="5 8" id="KW-0812">Transmembrane</keyword>
<evidence type="ECO:0000256" key="1">
    <source>
        <dbReference type="ARBA" id="ARBA00004651"/>
    </source>
</evidence>
<dbReference type="PANTHER" id="PTHR36488:SF8">
    <property type="entry name" value="CASP-LIKE PROTEIN 1U1"/>
    <property type="match status" value="1"/>
</dbReference>
<keyword evidence="4 8" id="KW-1003">Cell membrane</keyword>
<evidence type="ECO:0000256" key="4">
    <source>
        <dbReference type="ARBA" id="ARBA00022475"/>
    </source>
</evidence>
<protein>
    <recommendedName>
        <fullName evidence="8">CASP-like protein</fullName>
    </recommendedName>
</protein>
<comment type="subcellular location">
    <subcellularLocation>
        <location evidence="1 8">Cell membrane</location>
        <topology evidence="1 8">Multi-pass membrane protein</topology>
    </subcellularLocation>
</comment>
<evidence type="ECO:0000256" key="5">
    <source>
        <dbReference type="ARBA" id="ARBA00022692"/>
    </source>
</evidence>
<comment type="similarity">
    <text evidence="2 8">Belongs to the Casparian strip membrane proteins (CASP) family.</text>
</comment>
<dbReference type="InterPro" id="IPR044173">
    <property type="entry name" value="CASPL"/>
</dbReference>
<dbReference type="RefSeq" id="XP_027086504.1">
    <property type="nucleotide sequence ID" value="XM_027230703.1"/>
</dbReference>
<dbReference type="AlphaFoldDB" id="A0A6P6U7V0"/>
<dbReference type="GeneID" id="113708242"/>
<reference evidence="10" key="1">
    <citation type="journal article" date="2025" name="Foods">
        <title>Unveiling the Microbial Signatures of Arabica Coffee Cherries: Insights into Ripeness Specific Diversity, Functional Traits, and Implications for Quality and Safety.</title>
        <authorList>
            <consortium name="RefSeq"/>
            <person name="Tenea G.N."/>
            <person name="Cifuentes V."/>
            <person name="Reyes P."/>
            <person name="Cevallos-Vallejos M."/>
        </authorList>
    </citation>
    <scope>NUCLEOTIDE SEQUENCE [LARGE SCALE GENOMIC DNA]</scope>
</reference>
<feature type="transmembrane region" description="Helical" evidence="8">
    <location>
        <begin position="49"/>
        <end position="68"/>
    </location>
</feature>
<accession>A0A6P6U7V0</accession>
<keyword evidence="6 8" id="KW-1133">Transmembrane helix</keyword>
<evidence type="ECO:0000259" key="9">
    <source>
        <dbReference type="Pfam" id="PF04535"/>
    </source>
</evidence>
<dbReference type="PANTHER" id="PTHR36488">
    <property type="entry name" value="CASP-LIKE PROTEIN 1U1"/>
    <property type="match status" value="1"/>
</dbReference>
<evidence type="ECO:0000313" key="11">
    <source>
        <dbReference type="RefSeq" id="XP_027086504.1"/>
    </source>
</evidence>